<dbReference type="PROSITE" id="PS50297">
    <property type="entry name" value="ANK_REP_REGION"/>
    <property type="match status" value="3"/>
</dbReference>
<sequence>MAELAASAIALGGVALGIYEKVQGFLGRARVSDRFAQDLLNELQQARKLIGNVQVLAERCGARRSSAPNSPDSQPESDSWSNVLEALEYSKRCLNTLDHELEALSSTSGATLLERAWGQWKIDGRNELIEKTKSELQSQMVKVNLSLNCIIICLSTDIFERLLPCGSFPVQPPCDNGDQPLSPCTPNSISPTITLVESTPSPTARTTPQPPAQISPILISAVKKKDTSLVQDLVDGGVDLEARDSSGWTPLHHAAHYGNRAILGILLSEKSDVNAPDNAGLTPLHIAAMQGKESVGGLLIKSGATIDARDLSSESRTPLVIAVAKGKEPFVGMLLRHGANPDSGRHAKKFADIVASLRWQGKLYWDEG</sequence>
<protein>
    <recommendedName>
        <fullName evidence="4">Ankyrin repeat protein</fullName>
    </recommendedName>
</protein>
<dbReference type="Pfam" id="PF00023">
    <property type="entry name" value="Ank"/>
    <property type="match status" value="1"/>
</dbReference>
<evidence type="ECO:0000313" key="3">
    <source>
        <dbReference type="Proteomes" id="UP000698800"/>
    </source>
</evidence>
<evidence type="ECO:0000256" key="1">
    <source>
        <dbReference type="PROSITE-ProRule" id="PRU00023"/>
    </source>
</evidence>
<dbReference type="InterPro" id="IPR036770">
    <property type="entry name" value="Ankyrin_rpt-contain_sf"/>
</dbReference>
<reference evidence="2" key="1">
    <citation type="submission" date="2021-03" db="EMBL/GenBank/DDBJ databases">
        <title>Comparative genomics and phylogenomic investigation of the class Geoglossomycetes provide insights into ecological specialization and systematics.</title>
        <authorList>
            <person name="Melie T."/>
            <person name="Pirro S."/>
            <person name="Miller A.N."/>
            <person name="Quandt A."/>
        </authorList>
    </citation>
    <scope>NUCLEOTIDE SEQUENCE</scope>
    <source>
        <strain evidence="2">GBOQ0MN5Z8</strain>
    </source>
</reference>
<dbReference type="PRINTS" id="PR01415">
    <property type="entry name" value="ANKYRIN"/>
</dbReference>
<keyword evidence="3" id="KW-1185">Reference proteome</keyword>
<dbReference type="PROSITE" id="PS50088">
    <property type="entry name" value="ANK_REPEAT"/>
    <property type="match status" value="3"/>
</dbReference>
<dbReference type="OrthoDB" id="539213at2759"/>
<feature type="repeat" description="ANK" evidence="1">
    <location>
        <begin position="314"/>
        <end position="346"/>
    </location>
</feature>
<feature type="repeat" description="ANK" evidence="1">
    <location>
        <begin position="246"/>
        <end position="278"/>
    </location>
</feature>
<dbReference type="InterPro" id="IPR002110">
    <property type="entry name" value="Ankyrin_rpt"/>
</dbReference>
<gene>
    <name evidence="2" type="ORF">FGG08_002516</name>
</gene>
<dbReference type="EMBL" id="JAGHQL010000038">
    <property type="protein sequence ID" value="KAH0543171.1"/>
    <property type="molecule type" value="Genomic_DNA"/>
</dbReference>
<dbReference type="PANTHER" id="PTHR46224:SF64">
    <property type="entry name" value="IQ MOTIF AND ANKYRIN REPEAT DOMAIN-CONTAINING PROTEIN 1"/>
    <property type="match status" value="1"/>
</dbReference>
<dbReference type="InterPro" id="IPR051616">
    <property type="entry name" value="Cul2-RING_E3_ligase_SR"/>
</dbReference>
<feature type="repeat" description="ANK" evidence="1">
    <location>
        <begin position="279"/>
        <end position="311"/>
    </location>
</feature>
<dbReference type="Gene3D" id="1.25.40.20">
    <property type="entry name" value="Ankyrin repeat-containing domain"/>
    <property type="match status" value="1"/>
</dbReference>
<dbReference type="SMART" id="SM00248">
    <property type="entry name" value="ANK"/>
    <property type="match status" value="4"/>
</dbReference>
<dbReference type="PANTHER" id="PTHR46224">
    <property type="entry name" value="ANKYRIN REPEAT FAMILY PROTEIN"/>
    <property type="match status" value="1"/>
</dbReference>
<dbReference type="Proteomes" id="UP000698800">
    <property type="component" value="Unassembled WGS sequence"/>
</dbReference>
<keyword evidence="1" id="KW-0040">ANK repeat</keyword>
<accession>A0A9P8I667</accession>
<dbReference type="AlphaFoldDB" id="A0A9P8I667"/>
<organism evidence="2 3">
    <name type="scientific">Glutinoglossum americanum</name>
    <dbReference type="NCBI Taxonomy" id="1670608"/>
    <lineage>
        <taxon>Eukaryota</taxon>
        <taxon>Fungi</taxon>
        <taxon>Dikarya</taxon>
        <taxon>Ascomycota</taxon>
        <taxon>Pezizomycotina</taxon>
        <taxon>Geoglossomycetes</taxon>
        <taxon>Geoglossales</taxon>
        <taxon>Geoglossaceae</taxon>
        <taxon>Glutinoglossum</taxon>
    </lineage>
</organism>
<name>A0A9P8I667_9PEZI</name>
<evidence type="ECO:0000313" key="2">
    <source>
        <dbReference type="EMBL" id="KAH0543171.1"/>
    </source>
</evidence>
<evidence type="ECO:0008006" key="4">
    <source>
        <dbReference type="Google" id="ProtNLM"/>
    </source>
</evidence>
<dbReference type="SUPFAM" id="SSF48403">
    <property type="entry name" value="Ankyrin repeat"/>
    <property type="match status" value="1"/>
</dbReference>
<comment type="caution">
    <text evidence="2">The sequence shown here is derived from an EMBL/GenBank/DDBJ whole genome shotgun (WGS) entry which is preliminary data.</text>
</comment>
<proteinExistence type="predicted"/>
<dbReference type="Pfam" id="PF12796">
    <property type="entry name" value="Ank_2"/>
    <property type="match status" value="1"/>
</dbReference>